<evidence type="ECO:0000256" key="1">
    <source>
        <dbReference type="ARBA" id="ARBA00004651"/>
    </source>
</evidence>
<name>A0A3G9J8Z0_9BACL</name>
<reference evidence="8 9" key="1">
    <citation type="submission" date="2018-11" db="EMBL/GenBank/DDBJ databases">
        <title>Complete genome sequence of Paenibacillus baekrokdamisoli strain KCTC 33723.</title>
        <authorList>
            <person name="Kang S.W."/>
            <person name="Lee K.C."/>
            <person name="Kim K.K."/>
            <person name="Kim J.S."/>
            <person name="Kim D.S."/>
            <person name="Ko S.H."/>
            <person name="Yang S.H."/>
            <person name="Lee J.S."/>
        </authorList>
    </citation>
    <scope>NUCLEOTIDE SEQUENCE [LARGE SCALE GENOMIC DNA]</scope>
    <source>
        <strain evidence="8 9">KCTC 33723</strain>
    </source>
</reference>
<sequence>MKEKQTTELHRGLEQRHITLMSLGAAIGVGLFLGSATAIKLAGPAILIAYALGGVAMFFIMRALGEMAIHNPVAGSFSRYARNYVGSIFGYLTGWNYWFLWVVTSMAEITAVGIYMEYWYPGVPRWIWALAALVIMSLVNLLTVKAYGELEFWFALVKIVTIVLMIVIGIGVIVFGFGNGGVALGISNLWSHGGFFANGFKGVLMSLQMVMFAYLGIEMIGVTAGEVQNPRKTLARAIDSVFWRILIFYVGALFVIMSIYPWTEIGKTGSPFVMTFSLIGIPGAAGIINFVVLTAALSSCNSGIFSTGRMLFNLAEQGEAPAKFGKLTKNGVPGTAVIASAIALLIGVLLNYVVPGKVFTWVTSIATFGAIWTWAIILISQIRFRRGLSLEEKGKLFYKMPWAPYSSYIVLVFLVGVIGLMAYFPDTRIALVVGPIWYVILVAFYYGKGLHKKKSLGNLDAHNDGQKDPVLSVK</sequence>
<dbReference type="GO" id="GO:0055085">
    <property type="term" value="P:transmembrane transport"/>
    <property type="evidence" value="ECO:0007669"/>
    <property type="project" value="InterPro"/>
</dbReference>
<dbReference type="Gene3D" id="1.20.1740.10">
    <property type="entry name" value="Amino acid/polyamine transporter I"/>
    <property type="match status" value="1"/>
</dbReference>
<dbReference type="PIRSF" id="PIRSF006060">
    <property type="entry name" value="AA_transporter"/>
    <property type="match status" value="1"/>
</dbReference>
<dbReference type="FunFam" id="1.20.1740.10:FF:000001">
    <property type="entry name" value="Amino acid permease"/>
    <property type="match status" value="1"/>
</dbReference>
<keyword evidence="4" id="KW-0812">Transmembrane</keyword>
<proteinExistence type="predicted"/>
<dbReference type="PANTHER" id="PTHR43495:SF6">
    <property type="entry name" value="THREONINE_SERINE TRANSPORTER YBXG-RELATED"/>
    <property type="match status" value="1"/>
</dbReference>
<accession>A0A3G9J8Z0</accession>
<keyword evidence="9" id="KW-1185">Reference proteome</keyword>
<evidence type="ECO:0000313" key="8">
    <source>
        <dbReference type="EMBL" id="BBH22291.1"/>
    </source>
</evidence>
<evidence type="ECO:0000256" key="5">
    <source>
        <dbReference type="ARBA" id="ARBA00022970"/>
    </source>
</evidence>
<keyword evidence="7" id="KW-0472">Membrane</keyword>
<evidence type="ECO:0000256" key="2">
    <source>
        <dbReference type="ARBA" id="ARBA00022448"/>
    </source>
</evidence>
<keyword evidence="2" id="KW-0813">Transport</keyword>
<dbReference type="OrthoDB" id="9780162at2"/>
<dbReference type="Proteomes" id="UP000275368">
    <property type="component" value="Chromosome"/>
</dbReference>
<evidence type="ECO:0000313" key="9">
    <source>
        <dbReference type="Proteomes" id="UP000275368"/>
    </source>
</evidence>
<dbReference type="Pfam" id="PF00324">
    <property type="entry name" value="AA_permease"/>
    <property type="match status" value="1"/>
</dbReference>
<evidence type="ECO:0000256" key="6">
    <source>
        <dbReference type="ARBA" id="ARBA00022989"/>
    </source>
</evidence>
<comment type="subcellular location">
    <subcellularLocation>
        <location evidence="1">Cell membrane</location>
        <topology evidence="1">Multi-pass membrane protein</topology>
    </subcellularLocation>
</comment>
<protein>
    <submittedName>
        <fullName evidence="8">Putative amino acid permease YtnA</fullName>
    </submittedName>
</protein>
<dbReference type="GO" id="GO:0005886">
    <property type="term" value="C:plasma membrane"/>
    <property type="evidence" value="ECO:0007669"/>
    <property type="project" value="UniProtKB-SubCell"/>
</dbReference>
<dbReference type="InterPro" id="IPR004840">
    <property type="entry name" value="Amino_acid_permease_CS"/>
</dbReference>
<dbReference type="InterPro" id="IPR004841">
    <property type="entry name" value="AA-permease/SLC12A_dom"/>
</dbReference>
<evidence type="ECO:0000256" key="4">
    <source>
        <dbReference type="ARBA" id="ARBA00022692"/>
    </source>
</evidence>
<gene>
    <name evidence="8" type="primary">ytnA</name>
    <name evidence="8" type="ORF">Back11_36360</name>
</gene>
<keyword evidence="5" id="KW-0029">Amino-acid transport</keyword>
<dbReference type="KEGG" id="pbk:Back11_36360"/>
<dbReference type="EMBL" id="AP019308">
    <property type="protein sequence ID" value="BBH22291.1"/>
    <property type="molecule type" value="Genomic_DNA"/>
</dbReference>
<dbReference type="AlphaFoldDB" id="A0A3G9J8Z0"/>
<dbReference type="RefSeq" id="WP_125660158.1">
    <property type="nucleotide sequence ID" value="NZ_AP019308.1"/>
</dbReference>
<evidence type="ECO:0000256" key="3">
    <source>
        <dbReference type="ARBA" id="ARBA00022475"/>
    </source>
</evidence>
<organism evidence="8 9">
    <name type="scientific">Paenibacillus baekrokdamisoli</name>
    <dbReference type="NCBI Taxonomy" id="1712516"/>
    <lineage>
        <taxon>Bacteria</taxon>
        <taxon>Bacillati</taxon>
        <taxon>Bacillota</taxon>
        <taxon>Bacilli</taxon>
        <taxon>Bacillales</taxon>
        <taxon>Paenibacillaceae</taxon>
        <taxon>Paenibacillus</taxon>
    </lineage>
</organism>
<dbReference type="PROSITE" id="PS00218">
    <property type="entry name" value="AMINO_ACID_PERMEASE_1"/>
    <property type="match status" value="1"/>
</dbReference>
<dbReference type="GO" id="GO:0006865">
    <property type="term" value="P:amino acid transport"/>
    <property type="evidence" value="ECO:0007669"/>
    <property type="project" value="UniProtKB-KW"/>
</dbReference>
<keyword evidence="3" id="KW-1003">Cell membrane</keyword>
<keyword evidence="6" id="KW-1133">Transmembrane helix</keyword>
<dbReference type="PANTHER" id="PTHR43495">
    <property type="entry name" value="GABA PERMEASE"/>
    <property type="match status" value="1"/>
</dbReference>
<evidence type="ECO:0000256" key="7">
    <source>
        <dbReference type="ARBA" id="ARBA00023136"/>
    </source>
</evidence>